<evidence type="ECO:0000313" key="1">
    <source>
        <dbReference type="EMBL" id="GLQ91498.1"/>
    </source>
</evidence>
<proteinExistence type="predicted"/>
<dbReference type="EMBL" id="BSOB01000005">
    <property type="protein sequence ID" value="GLQ91498.1"/>
    <property type="molecule type" value="Genomic_DNA"/>
</dbReference>
<protein>
    <submittedName>
        <fullName evidence="1">Uncharacterized protein</fullName>
    </submittedName>
</protein>
<accession>A0ABQ5XLV5</accession>
<sequence length="119" mass="12562">MPLKVPELIRASYAAAAAKAGVPIAGDAQMTLTIKGYTERSLVIRAASFVAGPLALALKDEIKAVALVDGEQLPLDSHYRIPFFGIESVAQKLGRLSFDTVAKKVAHSSPSEARKGTTL</sequence>
<evidence type="ECO:0000313" key="2">
    <source>
        <dbReference type="Proteomes" id="UP001156670"/>
    </source>
</evidence>
<organism evidence="1 2">
    <name type="scientific">Dyella acidisoli</name>
    <dbReference type="NCBI Taxonomy" id="1867834"/>
    <lineage>
        <taxon>Bacteria</taxon>
        <taxon>Pseudomonadati</taxon>
        <taxon>Pseudomonadota</taxon>
        <taxon>Gammaproteobacteria</taxon>
        <taxon>Lysobacterales</taxon>
        <taxon>Rhodanobacteraceae</taxon>
        <taxon>Dyella</taxon>
    </lineage>
</organism>
<comment type="caution">
    <text evidence="1">The sequence shown here is derived from an EMBL/GenBank/DDBJ whole genome shotgun (WGS) entry which is preliminary data.</text>
</comment>
<reference evidence="2" key="1">
    <citation type="journal article" date="2019" name="Int. J. Syst. Evol. Microbiol.">
        <title>The Global Catalogue of Microorganisms (GCM) 10K type strain sequencing project: providing services to taxonomists for standard genome sequencing and annotation.</title>
        <authorList>
            <consortium name="The Broad Institute Genomics Platform"/>
            <consortium name="The Broad Institute Genome Sequencing Center for Infectious Disease"/>
            <person name="Wu L."/>
            <person name="Ma J."/>
        </authorList>
    </citation>
    <scope>NUCLEOTIDE SEQUENCE [LARGE SCALE GENOMIC DNA]</scope>
    <source>
        <strain evidence="2">NBRC 111980</strain>
    </source>
</reference>
<keyword evidence="2" id="KW-1185">Reference proteome</keyword>
<dbReference type="Proteomes" id="UP001156670">
    <property type="component" value="Unassembled WGS sequence"/>
</dbReference>
<gene>
    <name evidence="1" type="ORF">GCM10007901_04480</name>
</gene>
<name>A0ABQ5XLV5_9GAMM</name>